<dbReference type="InterPro" id="IPR015943">
    <property type="entry name" value="WD40/YVTN_repeat-like_dom_sf"/>
</dbReference>
<dbReference type="Gene3D" id="2.60.40.3440">
    <property type="match status" value="1"/>
</dbReference>
<dbReference type="InterPro" id="IPR019405">
    <property type="entry name" value="Lactonase_7-beta_prop"/>
</dbReference>
<dbReference type="PANTHER" id="PTHR47197:SF3">
    <property type="entry name" value="DIHYDRO-HEME D1 DEHYDROGENASE"/>
    <property type="match status" value="1"/>
</dbReference>
<dbReference type="AlphaFoldDB" id="T0Y7B5"/>
<protein>
    <submittedName>
        <fullName evidence="1">40-residue YVTN family beta-propeller repeat-containing protein</fullName>
    </submittedName>
</protein>
<dbReference type="Gene3D" id="2.130.10.10">
    <property type="entry name" value="YVTN repeat-like/Quinoprotein amine dehydrogenase"/>
    <property type="match status" value="2"/>
</dbReference>
<reference evidence="1" key="1">
    <citation type="submission" date="2013-08" db="EMBL/GenBank/DDBJ databases">
        <authorList>
            <person name="Mendez C."/>
            <person name="Richter M."/>
            <person name="Ferrer M."/>
            <person name="Sanchez J."/>
        </authorList>
    </citation>
    <scope>NUCLEOTIDE SEQUENCE</scope>
</reference>
<dbReference type="SUPFAM" id="SSF51004">
    <property type="entry name" value="C-terminal (heme d1) domain of cytochrome cd1-nitrite reductase"/>
    <property type="match status" value="1"/>
</dbReference>
<dbReference type="InterPro" id="IPR051200">
    <property type="entry name" value="Host-pathogen_enzymatic-act"/>
</dbReference>
<organism evidence="1">
    <name type="scientific">mine drainage metagenome</name>
    <dbReference type="NCBI Taxonomy" id="410659"/>
    <lineage>
        <taxon>unclassified sequences</taxon>
        <taxon>metagenomes</taxon>
        <taxon>ecological metagenomes</taxon>
    </lineage>
</organism>
<accession>T0Y7B5</accession>
<comment type="caution">
    <text evidence="1">The sequence shown here is derived from an EMBL/GenBank/DDBJ whole genome shotgun (WGS) entry which is preliminary data.</text>
</comment>
<dbReference type="InterPro" id="IPR011048">
    <property type="entry name" value="Haem_d1_sf"/>
</dbReference>
<dbReference type="InterPro" id="IPR011964">
    <property type="entry name" value="YVTN_b-propeller_repeat"/>
</dbReference>
<sequence length="245" mass="24992">SVSVVSTPLSATLTNIPVGQSPDAVVISPRGFTVYVANAVSNTVSVIDRPTRTVKDTIAVGQQPSGLALSPDGSTLYVANSGSGTLSLVDTATDTVTGTLSIGGQPEGLALSPDGSYLYVVEPNQNVVLVIDTATQTIRSTLGPFSDPTSTGTFVGPGDLIAIGTSVPQNIQNTPSQDSLGCSDVLGRARHFELVVPPKDGTVSISTISGIFTYIPNTNFSGEDAFAFRCVAAAGGPPPFPTRPP</sequence>
<proteinExistence type="predicted"/>
<evidence type="ECO:0000313" key="1">
    <source>
        <dbReference type="EMBL" id="EQD31001.1"/>
    </source>
</evidence>
<dbReference type="NCBIfam" id="TIGR02276">
    <property type="entry name" value="beta_rpt_yvtn"/>
    <property type="match status" value="2"/>
</dbReference>
<reference evidence="1" key="2">
    <citation type="journal article" date="2014" name="ISME J.">
        <title>Microbial stratification in low pH oxic and suboxic macroscopic growths along an acid mine drainage.</title>
        <authorList>
            <person name="Mendez-Garcia C."/>
            <person name="Mesa V."/>
            <person name="Sprenger R.R."/>
            <person name="Richter M."/>
            <person name="Diez M.S."/>
            <person name="Solano J."/>
            <person name="Bargiela R."/>
            <person name="Golyshina O.V."/>
            <person name="Manteca A."/>
            <person name="Ramos J.L."/>
            <person name="Gallego J.R."/>
            <person name="Llorente I."/>
            <person name="Martins Dos Santos V.A."/>
            <person name="Jensen O.N."/>
            <person name="Pelaez A.I."/>
            <person name="Sanchez J."/>
            <person name="Ferrer M."/>
        </authorList>
    </citation>
    <scope>NUCLEOTIDE SEQUENCE</scope>
</reference>
<name>T0Y7B5_9ZZZZ</name>
<gene>
    <name evidence="1" type="ORF">B2A_13873</name>
</gene>
<dbReference type="PANTHER" id="PTHR47197">
    <property type="entry name" value="PROTEIN NIRF"/>
    <property type="match status" value="1"/>
</dbReference>
<dbReference type="Pfam" id="PF10282">
    <property type="entry name" value="Lactonase"/>
    <property type="match status" value="1"/>
</dbReference>
<dbReference type="EMBL" id="AUZZ01010059">
    <property type="protein sequence ID" value="EQD31001.1"/>
    <property type="molecule type" value="Genomic_DNA"/>
</dbReference>
<feature type="non-terminal residue" evidence="1">
    <location>
        <position position="1"/>
    </location>
</feature>